<dbReference type="EMBL" id="AANJCZ010000012">
    <property type="protein sequence ID" value="EDP0120242.1"/>
    <property type="molecule type" value="Genomic_DNA"/>
</dbReference>
<feature type="non-terminal residue" evidence="1">
    <location>
        <position position="105"/>
    </location>
</feature>
<evidence type="ECO:0000313" key="1">
    <source>
        <dbReference type="EMBL" id="EDP0120242.1"/>
    </source>
</evidence>
<reference evidence="1" key="1">
    <citation type="submission" date="2019-12" db="EMBL/GenBank/DDBJ databases">
        <authorList>
            <consortium name="GenomeTrakr network: Whole genome sequencing for foodborne pathogen traceback"/>
        </authorList>
    </citation>
    <scope>NUCLEOTIDE SEQUENCE</scope>
    <source>
        <strain evidence="1">PNUSAC014198</strain>
    </source>
</reference>
<sequence length="105" mass="12774">MNYYQELKKYLNNNLFTSYSLEIDFPKIYNFNANQKAFRDILTKITKIYDKNKFIKQNEHQFEDEFISKVLEILGWCFVRQDEKIIQGKLEKPDFLLFSNDKLKS</sequence>
<gene>
    <name evidence="1" type="ORF">GQ909_05035</name>
</gene>
<organism evidence="1">
    <name type="scientific">Campylobacter jejuni</name>
    <dbReference type="NCBI Taxonomy" id="197"/>
    <lineage>
        <taxon>Bacteria</taxon>
        <taxon>Pseudomonadati</taxon>
        <taxon>Campylobacterota</taxon>
        <taxon>Epsilonproteobacteria</taxon>
        <taxon>Campylobacterales</taxon>
        <taxon>Campylobacteraceae</taxon>
        <taxon>Campylobacter</taxon>
    </lineage>
</organism>
<dbReference type="AlphaFoldDB" id="A0A6F9JIN2"/>
<accession>A0A6F9JIN2</accession>
<evidence type="ECO:0008006" key="2">
    <source>
        <dbReference type="Google" id="ProtNLM"/>
    </source>
</evidence>
<proteinExistence type="predicted"/>
<comment type="caution">
    <text evidence="1">The sequence shown here is derived from an EMBL/GenBank/DDBJ whole genome shotgun (WGS) entry which is preliminary data.</text>
</comment>
<protein>
    <recommendedName>
        <fullName evidence="2">Restriction endonuclease</fullName>
    </recommendedName>
</protein>
<name>A0A6F9JIN2_CAMJU</name>